<feature type="region of interest" description="Disordered" evidence="1">
    <location>
        <begin position="30"/>
        <end position="59"/>
    </location>
</feature>
<evidence type="ECO:0000313" key="3">
    <source>
        <dbReference type="EMBL" id="KZT57455.1"/>
    </source>
</evidence>
<dbReference type="EMBL" id="KV423963">
    <property type="protein sequence ID" value="KZT57455.1"/>
    <property type="molecule type" value="Genomic_DNA"/>
</dbReference>
<organism evidence="3 4">
    <name type="scientific">Calocera cornea HHB12733</name>
    <dbReference type="NCBI Taxonomy" id="1353952"/>
    <lineage>
        <taxon>Eukaryota</taxon>
        <taxon>Fungi</taxon>
        <taxon>Dikarya</taxon>
        <taxon>Basidiomycota</taxon>
        <taxon>Agaricomycotina</taxon>
        <taxon>Dacrymycetes</taxon>
        <taxon>Dacrymycetales</taxon>
        <taxon>Dacrymycetaceae</taxon>
        <taxon>Calocera</taxon>
    </lineage>
</organism>
<feature type="signal peptide" evidence="2">
    <location>
        <begin position="1"/>
        <end position="26"/>
    </location>
</feature>
<sequence length="70" mass="7813">MTRCLTRTLTACASLLCWTLRAPARAMQLKARPHTELSPRRGLQRSGTPLAPIQRDTADLPLVRPGWSDM</sequence>
<accession>A0A165G0S2</accession>
<keyword evidence="4" id="KW-1185">Reference proteome</keyword>
<evidence type="ECO:0000256" key="2">
    <source>
        <dbReference type="SAM" id="SignalP"/>
    </source>
</evidence>
<gene>
    <name evidence="3" type="ORF">CALCODRAFT_281259</name>
</gene>
<evidence type="ECO:0000256" key="1">
    <source>
        <dbReference type="SAM" id="MobiDB-lite"/>
    </source>
</evidence>
<evidence type="ECO:0000313" key="4">
    <source>
        <dbReference type="Proteomes" id="UP000076842"/>
    </source>
</evidence>
<feature type="chain" id="PRO_5007857948" evidence="2">
    <location>
        <begin position="27"/>
        <end position="70"/>
    </location>
</feature>
<keyword evidence="2" id="KW-0732">Signal</keyword>
<dbReference type="InParanoid" id="A0A165G0S2"/>
<proteinExistence type="predicted"/>
<name>A0A165G0S2_9BASI</name>
<dbReference type="Proteomes" id="UP000076842">
    <property type="component" value="Unassembled WGS sequence"/>
</dbReference>
<protein>
    <submittedName>
        <fullName evidence="3">Uncharacterized protein</fullName>
    </submittedName>
</protein>
<dbReference type="AlphaFoldDB" id="A0A165G0S2"/>
<reference evidence="3 4" key="1">
    <citation type="journal article" date="2016" name="Mol. Biol. Evol.">
        <title>Comparative Genomics of Early-Diverging Mushroom-Forming Fungi Provides Insights into the Origins of Lignocellulose Decay Capabilities.</title>
        <authorList>
            <person name="Nagy L.G."/>
            <person name="Riley R."/>
            <person name="Tritt A."/>
            <person name="Adam C."/>
            <person name="Daum C."/>
            <person name="Floudas D."/>
            <person name="Sun H."/>
            <person name="Yadav J.S."/>
            <person name="Pangilinan J."/>
            <person name="Larsson K.H."/>
            <person name="Matsuura K."/>
            <person name="Barry K."/>
            <person name="Labutti K."/>
            <person name="Kuo R."/>
            <person name="Ohm R.A."/>
            <person name="Bhattacharya S.S."/>
            <person name="Shirouzu T."/>
            <person name="Yoshinaga Y."/>
            <person name="Martin F.M."/>
            <person name="Grigoriev I.V."/>
            <person name="Hibbett D.S."/>
        </authorList>
    </citation>
    <scope>NUCLEOTIDE SEQUENCE [LARGE SCALE GENOMIC DNA]</scope>
    <source>
        <strain evidence="3 4">HHB12733</strain>
    </source>
</reference>